<keyword evidence="2" id="KW-1185">Reference proteome</keyword>
<gene>
    <name evidence="1" type="ORF">SAMN04487993_105212</name>
</gene>
<protein>
    <submittedName>
        <fullName evidence="1">Uncharacterized protein</fullName>
    </submittedName>
</protein>
<reference evidence="1 2" key="1">
    <citation type="submission" date="2016-10" db="EMBL/GenBank/DDBJ databases">
        <authorList>
            <person name="de Groot N.N."/>
        </authorList>
    </citation>
    <scope>NUCLEOTIDE SEQUENCE [LARGE SCALE GENOMIC DNA]</scope>
    <source>
        <strain evidence="1 2">DSM 26424</strain>
    </source>
</reference>
<dbReference type="AlphaFoldDB" id="A0A1G8UXA4"/>
<organism evidence="1 2">
    <name type="scientific">Salipiger marinus</name>
    <dbReference type="NCBI Taxonomy" id="555512"/>
    <lineage>
        <taxon>Bacteria</taxon>
        <taxon>Pseudomonadati</taxon>
        <taxon>Pseudomonadota</taxon>
        <taxon>Alphaproteobacteria</taxon>
        <taxon>Rhodobacterales</taxon>
        <taxon>Roseobacteraceae</taxon>
        <taxon>Salipiger</taxon>
    </lineage>
</organism>
<dbReference type="RefSeq" id="WP_089852512.1">
    <property type="nucleotide sequence ID" value="NZ_FNEJ01000052.1"/>
</dbReference>
<dbReference type="EMBL" id="FNEJ01000052">
    <property type="protein sequence ID" value="SDJ57550.1"/>
    <property type="molecule type" value="Genomic_DNA"/>
</dbReference>
<name>A0A1G8UXA4_9RHOB</name>
<proteinExistence type="predicted"/>
<evidence type="ECO:0000313" key="1">
    <source>
        <dbReference type="EMBL" id="SDJ57550.1"/>
    </source>
</evidence>
<dbReference type="Proteomes" id="UP000199093">
    <property type="component" value="Unassembled WGS sequence"/>
</dbReference>
<evidence type="ECO:0000313" key="2">
    <source>
        <dbReference type="Proteomes" id="UP000199093"/>
    </source>
</evidence>
<sequence>MTENTANDSGASTPSLGELQDELIRLAQSAPPGHRSRKALLHAAGQLSYAITGAIPRFYSSELLEFEERHKFRLIDRAVSTLKSVRDAISDMQRPPAPETVSMADLHCQISAMAVATPAIGTVRRWLLQAAAETAGWGEPDAAAQTTVAPAVINAATLRAFYDAHARQMIDAGALSACQSLSRAVAELEEMQAAAEAISA</sequence>
<accession>A0A1G8UXA4</accession>